<dbReference type="EMBL" id="QGGR01000007">
    <property type="protein sequence ID" value="PWK47612.1"/>
    <property type="molecule type" value="Genomic_DNA"/>
</dbReference>
<dbReference type="SUPFAM" id="SSF53850">
    <property type="entry name" value="Periplasmic binding protein-like II"/>
    <property type="match status" value="1"/>
</dbReference>
<evidence type="ECO:0000313" key="7">
    <source>
        <dbReference type="Proteomes" id="UP000245697"/>
    </source>
</evidence>
<dbReference type="InterPro" id="IPR036388">
    <property type="entry name" value="WH-like_DNA-bd_sf"/>
</dbReference>
<dbReference type="GO" id="GO:0003677">
    <property type="term" value="F:DNA binding"/>
    <property type="evidence" value="ECO:0007669"/>
    <property type="project" value="UniProtKB-KW"/>
</dbReference>
<reference evidence="6 7" key="1">
    <citation type="submission" date="2018-05" db="EMBL/GenBank/DDBJ databases">
        <title>Genomic Encyclopedia of Archaeal and Bacterial Type Strains, Phase II (KMG-II): from individual species to whole genera.</title>
        <authorList>
            <person name="Goeker M."/>
        </authorList>
    </citation>
    <scope>NUCLEOTIDE SEQUENCE [LARGE SCALE GENOMIC DNA]</scope>
    <source>
        <strain evidence="6 7">DSM 45184</strain>
    </source>
</reference>
<dbReference type="InterPro" id="IPR005119">
    <property type="entry name" value="LysR_subst-bd"/>
</dbReference>
<sequence>MDWTSVQLRSLVELRRRGTVTAAAAALGYTAGAISQQLSALERAAGVPLLRRVGRRVELTDAGLAFAGHAQQILDIEAAATAALERSAGRVAGELQMALFATAAAEILPVMLARVAHRHPDLVVRSRELVVDDVYDVVASGTVDLAVGLEYPDVPIRRDPSLRVMPLHRERFALAAPSGSLPPGPVSLAGTGAPLGWILPPENTHYGLAIRTVCRRAGIEPVLRHEVVDTAVSLALVEAGIGLSTVTGLMLRLRPSRFDVLPLVETFERHIVAVVRSSAEHRPNVAAVLQVLRELQLEPVGGQGGQKLGGVDEVLEVGDSGVQRG</sequence>
<evidence type="ECO:0000259" key="5">
    <source>
        <dbReference type="PROSITE" id="PS50931"/>
    </source>
</evidence>
<keyword evidence="4" id="KW-0804">Transcription</keyword>
<dbReference type="SUPFAM" id="SSF46785">
    <property type="entry name" value="Winged helix' DNA-binding domain"/>
    <property type="match status" value="1"/>
</dbReference>
<dbReference type="PANTHER" id="PTHR30346:SF29">
    <property type="entry name" value="LYSR SUBSTRATE-BINDING"/>
    <property type="match status" value="1"/>
</dbReference>
<protein>
    <submittedName>
        <fullName evidence="6">LysR family transcriptional regulator</fullName>
    </submittedName>
</protein>
<comment type="similarity">
    <text evidence="1">Belongs to the LysR transcriptional regulatory family.</text>
</comment>
<proteinExistence type="inferred from homology"/>
<keyword evidence="3" id="KW-0238">DNA-binding</keyword>
<dbReference type="InterPro" id="IPR036390">
    <property type="entry name" value="WH_DNA-bd_sf"/>
</dbReference>
<dbReference type="Gene3D" id="1.10.10.10">
    <property type="entry name" value="Winged helix-like DNA-binding domain superfamily/Winged helix DNA-binding domain"/>
    <property type="match status" value="1"/>
</dbReference>
<evidence type="ECO:0000256" key="4">
    <source>
        <dbReference type="ARBA" id="ARBA00023163"/>
    </source>
</evidence>
<evidence type="ECO:0000313" key="6">
    <source>
        <dbReference type="EMBL" id="PWK47612.1"/>
    </source>
</evidence>
<organism evidence="6 7">
    <name type="scientific">Actinoplanes xinjiangensis</name>
    <dbReference type="NCBI Taxonomy" id="512350"/>
    <lineage>
        <taxon>Bacteria</taxon>
        <taxon>Bacillati</taxon>
        <taxon>Actinomycetota</taxon>
        <taxon>Actinomycetes</taxon>
        <taxon>Micromonosporales</taxon>
        <taxon>Micromonosporaceae</taxon>
        <taxon>Actinoplanes</taxon>
    </lineage>
</organism>
<keyword evidence="2" id="KW-0805">Transcription regulation</keyword>
<dbReference type="PANTHER" id="PTHR30346">
    <property type="entry name" value="TRANSCRIPTIONAL DUAL REGULATOR HCAR-RELATED"/>
    <property type="match status" value="1"/>
</dbReference>
<gene>
    <name evidence="6" type="ORF">BC793_107222</name>
</gene>
<evidence type="ECO:0000256" key="2">
    <source>
        <dbReference type="ARBA" id="ARBA00023015"/>
    </source>
</evidence>
<comment type="caution">
    <text evidence="6">The sequence shown here is derived from an EMBL/GenBank/DDBJ whole genome shotgun (WGS) entry which is preliminary data.</text>
</comment>
<name>A0A316FHN1_9ACTN</name>
<evidence type="ECO:0000256" key="1">
    <source>
        <dbReference type="ARBA" id="ARBA00009437"/>
    </source>
</evidence>
<dbReference type="Gene3D" id="3.40.190.10">
    <property type="entry name" value="Periplasmic binding protein-like II"/>
    <property type="match status" value="2"/>
</dbReference>
<feature type="domain" description="HTH lysR-type" evidence="5">
    <location>
        <begin position="1"/>
        <end position="60"/>
    </location>
</feature>
<evidence type="ECO:0000256" key="3">
    <source>
        <dbReference type="ARBA" id="ARBA00023125"/>
    </source>
</evidence>
<accession>A0A316FHN1</accession>
<dbReference type="PROSITE" id="PS50931">
    <property type="entry name" value="HTH_LYSR"/>
    <property type="match status" value="1"/>
</dbReference>
<dbReference type="Pfam" id="PF00126">
    <property type="entry name" value="HTH_1"/>
    <property type="match status" value="1"/>
</dbReference>
<dbReference type="AlphaFoldDB" id="A0A316FHN1"/>
<dbReference type="Pfam" id="PF03466">
    <property type="entry name" value="LysR_substrate"/>
    <property type="match status" value="1"/>
</dbReference>
<keyword evidence="7" id="KW-1185">Reference proteome</keyword>
<dbReference type="GO" id="GO:0032993">
    <property type="term" value="C:protein-DNA complex"/>
    <property type="evidence" value="ECO:0007669"/>
    <property type="project" value="TreeGrafter"/>
</dbReference>
<dbReference type="Proteomes" id="UP000245697">
    <property type="component" value="Unassembled WGS sequence"/>
</dbReference>
<dbReference type="InterPro" id="IPR000847">
    <property type="entry name" value="LysR_HTH_N"/>
</dbReference>
<dbReference type="GO" id="GO:0003700">
    <property type="term" value="F:DNA-binding transcription factor activity"/>
    <property type="evidence" value="ECO:0007669"/>
    <property type="project" value="InterPro"/>
</dbReference>